<evidence type="ECO:0000313" key="12">
    <source>
        <dbReference type="EMBL" id="CAK9441358.1"/>
    </source>
</evidence>
<evidence type="ECO:0000256" key="7">
    <source>
        <dbReference type="ARBA" id="ARBA00023134"/>
    </source>
</evidence>
<comment type="similarity">
    <text evidence="2 9">Belongs to the tubulin family.</text>
</comment>
<dbReference type="EMBL" id="OZ022410">
    <property type="protein sequence ID" value="CAK9441358.1"/>
    <property type="molecule type" value="Genomic_DNA"/>
</dbReference>
<keyword evidence="8" id="KW-0206">Cytoskeleton</keyword>
<dbReference type="Pfam" id="PF03953">
    <property type="entry name" value="Tubulin_C"/>
    <property type="match status" value="1"/>
</dbReference>
<dbReference type="PRINTS" id="PR01164">
    <property type="entry name" value="GAMMATUBULIN"/>
</dbReference>
<dbReference type="InterPro" id="IPR017975">
    <property type="entry name" value="Tubulin_CS"/>
</dbReference>
<evidence type="ECO:0000256" key="9">
    <source>
        <dbReference type="RuleBase" id="RU000352"/>
    </source>
</evidence>
<gene>
    <name evidence="12" type="ORF">LODBEIA_P52260</name>
</gene>
<evidence type="ECO:0000256" key="1">
    <source>
        <dbReference type="ARBA" id="ARBA00004267"/>
    </source>
</evidence>
<reference evidence="12 13" key="1">
    <citation type="submission" date="2024-03" db="EMBL/GenBank/DDBJ databases">
        <authorList>
            <person name="Brejova B."/>
        </authorList>
    </citation>
    <scope>NUCLEOTIDE SEQUENCE [LARGE SCALE GENOMIC DNA]</scope>
    <source>
        <strain evidence="12 13">CBS 14171</strain>
    </source>
</reference>
<evidence type="ECO:0000256" key="8">
    <source>
        <dbReference type="ARBA" id="ARBA00023212"/>
    </source>
</evidence>
<keyword evidence="7 9" id="KW-0342">GTP-binding</keyword>
<protein>
    <recommendedName>
        <fullName evidence="3 9">Tubulin gamma chain</fullName>
    </recommendedName>
</protein>
<dbReference type="InterPro" id="IPR008280">
    <property type="entry name" value="Tub_FtsZ_C"/>
</dbReference>
<comment type="subcellular location">
    <subcellularLocation>
        <location evidence="1">Cytoplasm</location>
        <location evidence="1">Cytoskeleton</location>
        <location evidence="1">Microtubule organizing center</location>
    </subcellularLocation>
</comment>
<evidence type="ECO:0000313" key="13">
    <source>
        <dbReference type="Proteomes" id="UP001497383"/>
    </source>
</evidence>
<keyword evidence="5 9" id="KW-0493">Microtubule</keyword>
<dbReference type="Gene3D" id="1.10.287.600">
    <property type="entry name" value="Helix hairpin bin"/>
    <property type="match status" value="1"/>
</dbReference>
<proteinExistence type="inferred from homology"/>
<accession>A0ABP0ZUJ0</accession>
<dbReference type="InterPro" id="IPR002454">
    <property type="entry name" value="Gamma_tubulin"/>
</dbReference>
<dbReference type="SUPFAM" id="SSF52490">
    <property type="entry name" value="Tubulin nucleotide-binding domain-like"/>
    <property type="match status" value="1"/>
</dbReference>
<organism evidence="12 13">
    <name type="scientific">Lodderomyces beijingensis</name>
    <dbReference type="NCBI Taxonomy" id="1775926"/>
    <lineage>
        <taxon>Eukaryota</taxon>
        <taxon>Fungi</taxon>
        <taxon>Dikarya</taxon>
        <taxon>Ascomycota</taxon>
        <taxon>Saccharomycotina</taxon>
        <taxon>Pichiomycetes</taxon>
        <taxon>Debaryomycetaceae</taxon>
        <taxon>Candida/Lodderomyces clade</taxon>
        <taxon>Lodderomyces</taxon>
    </lineage>
</organism>
<evidence type="ECO:0000256" key="10">
    <source>
        <dbReference type="SAM" id="MobiDB-lite"/>
    </source>
</evidence>
<dbReference type="Gene3D" id="3.40.50.1440">
    <property type="entry name" value="Tubulin/FtsZ, GTPase domain"/>
    <property type="match status" value="1"/>
</dbReference>
<dbReference type="Proteomes" id="UP001497383">
    <property type="component" value="Chromosome 6"/>
</dbReference>
<dbReference type="RefSeq" id="XP_066832164.1">
    <property type="nucleotide sequence ID" value="XM_066975535.1"/>
</dbReference>
<dbReference type="SMART" id="SM00864">
    <property type="entry name" value="Tubulin"/>
    <property type="match status" value="1"/>
</dbReference>
<dbReference type="PANTHER" id="PTHR11588">
    <property type="entry name" value="TUBULIN"/>
    <property type="match status" value="1"/>
</dbReference>
<dbReference type="InterPro" id="IPR003008">
    <property type="entry name" value="Tubulin_FtsZ_GTPase"/>
</dbReference>
<comment type="function">
    <text evidence="9">Tubulin is the major constituent of microtubules, protein filaments consisting of alpha- and beta-tubulin heterodimers. Gamma-tubulin is a key component of the gamma-tubulin ring complex (gTuRC) which mediates microtubule nucleation. The gTuRC regulates the minus-end nucleation of alpha-beta tubulin heterodimers that grow into microtubule protafilaments, a critical step in centrosome duplication and spindle formation.</text>
</comment>
<name>A0ABP0ZUJ0_9ASCO</name>
<dbReference type="Gene3D" id="3.30.1330.20">
    <property type="entry name" value="Tubulin/FtsZ, C-terminal domain"/>
    <property type="match status" value="1"/>
</dbReference>
<keyword evidence="13" id="KW-1185">Reference proteome</keyword>
<feature type="domain" description="Tubulin/FtsZ GTPase" evidence="11">
    <location>
        <begin position="95"/>
        <end position="303"/>
    </location>
</feature>
<dbReference type="PRINTS" id="PR01161">
    <property type="entry name" value="TUBULIN"/>
</dbReference>
<evidence type="ECO:0000256" key="6">
    <source>
        <dbReference type="ARBA" id="ARBA00022741"/>
    </source>
</evidence>
<keyword evidence="6 9" id="KW-0547">Nucleotide-binding</keyword>
<feature type="region of interest" description="Disordered" evidence="10">
    <location>
        <begin position="53"/>
        <end position="90"/>
    </location>
</feature>
<evidence type="ECO:0000256" key="4">
    <source>
        <dbReference type="ARBA" id="ARBA00022490"/>
    </source>
</evidence>
<evidence type="ECO:0000256" key="2">
    <source>
        <dbReference type="ARBA" id="ARBA00009636"/>
    </source>
</evidence>
<dbReference type="CDD" id="cd02188">
    <property type="entry name" value="gamma_tubulin"/>
    <property type="match status" value="1"/>
</dbReference>
<dbReference type="InterPro" id="IPR037103">
    <property type="entry name" value="Tubulin/FtsZ-like_C"/>
</dbReference>
<dbReference type="InterPro" id="IPR000217">
    <property type="entry name" value="Tubulin"/>
</dbReference>
<dbReference type="Pfam" id="PF00091">
    <property type="entry name" value="Tubulin"/>
    <property type="match status" value="1"/>
</dbReference>
<dbReference type="InterPro" id="IPR023123">
    <property type="entry name" value="Tubulin_C"/>
</dbReference>
<dbReference type="PROSITE" id="PS00227">
    <property type="entry name" value="TUBULIN"/>
    <property type="match status" value="1"/>
</dbReference>
<keyword evidence="4" id="KW-0963">Cytoplasm</keyword>
<evidence type="ECO:0000256" key="3">
    <source>
        <dbReference type="ARBA" id="ARBA00018848"/>
    </source>
</evidence>
<dbReference type="InterPro" id="IPR036525">
    <property type="entry name" value="Tubulin/FtsZ_GTPase_sf"/>
</dbReference>
<dbReference type="InterPro" id="IPR018316">
    <property type="entry name" value="Tubulin/FtsZ_2-layer-sand-dom"/>
</dbReference>
<evidence type="ECO:0000259" key="11">
    <source>
        <dbReference type="SMART" id="SM00864"/>
    </source>
</evidence>
<dbReference type="GeneID" id="92210422"/>
<sequence length="510" mass="57083">MPGETITIQAGQCGNQVGFSYWQQLAQEHGLSPDGTPSAWPHDTKYEFIDYSRRAPTDGPANQEASGSSSSGNGNGAIRPLSSRRNQTSYRDDNPELFFTISDADRYTPRAILIDLEPSVISKTLHCMPMFNPRNAHVSEQGSGAANNWSNGYRYGQEHIEEMVNLIDREVDKCDNLSHFQLIHSVAGGTGSGVGSRILEVLQDRYTSKKITTTVSVFPSNDKTSDVVVQPYNSILTLKRLIENSDGTFVFHNDALNNIENLLHLNHASAQSDGISGRTSFSGANKLIASVVASISNPIRFPGYMYTSIESIMATMVPTPELKFLTTSIAPFSTLATHHKYVNEYDMFLELSDDRYKSVILNNNNSTETYYLSLMNFLISPKHLDRREIRKGILKIQERTNFPSWASRTIGVVQGKQAPFVTDRVLQGIQLSNNTAIVELFEKILRQFDMLAKRKAYLNTYCEENSVEEVDRVAGVFAECRETVQTVIEEYKACKSINYLEDDDLDVNMN</sequence>
<dbReference type="SUPFAM" id="SSF55307">
    <property type="entry name" value="Tubulin C-terminal domain-like"/>
    <property type="match status" value="1"/>
</dbReference>
<evidence type="ECO:0000256" key="5">
    <source>
        <dbReference type="ARBA" id="ARBA00022701"/>
    </source>
</evidence>